<dbReference type="EMBL" id="AVPJ01000005">
    <property type="protein sequence ID" value="KGN32927.1"/>
    <property type="molecule type" value="Genomic_DNA"/>
</dbReference>
<keyword evidence="12" id="KW-0175">Coiled coil</keyword>
<evidence type="ECO:0000256" key="4">
    <source>
        <dbReference type="ARBA" id="ARBA00022553"/>
    </source>
</evidence>
<keyword evidence="11" id="KW-0902">Two-component regulatory system</keyword>
<dbReference type="InterPro" id="IPR003660">
    <property type="entry name" value="HAMP_dom"/>
</dbReference>
<feature type="domain" description="HAMP" evidence="14">
    <location>
        <begin position="57"/>
        <end position="109"/>
    </location>
</feature>
<organism evidence="15 16">
    <name type="scientific">Knoellia sinensis KCTC 19936</name>
    <dbReference type="NCBI Taxonomy" id="1385520"/>
    <lineage>
        <taxon>Bacteria</taxon>
        <taxon>Bacillati</taxon>
        <taxon>Actinomycetota</taxon>
        <taxon>Actinomycetes</taxon>
        <taxon>Micrococcales</taxon>
        <taxon>Intrasporangiaceae</taxon>
        <taxon>Knoellia</taxon>
    </lineage>
</organism>
<dbReference type="PANTHER" id="PTHR24421:SF10">
    <property type="entry name" value="NITRATE_NITRITE SENSOR PROTEIN NARQ"/>
    <property type="match status" value="1"/>
</dbReference>
<keyword evidence="4" id="KW-0597">Phosphoprotein</keyword>
<evidence type="ECO:0000256" key="3">
    <source>
        <dbReference type="ARBA" id="ARBA00012438"/>
    </source>
</evidence>
<evidence type="ECO:0000313" key="15">
    <source>
        <dbReference type="EMBL" id="KGN32927.1"/>
    </source>
</evidence>
<dbReference type="Gene3D" id="1.20.5.1930">
    <property type="match status" value="1"/>
</dbReference>
<feature type="coiled-coil region" evidence="12">
    <location>
        <begin position="94"/>
        <end position="121"/>
    </location>
</feature>
<dbReference type="InterPro" id="IPR050482">
    <property type="entry name" value="Sensor_HK_TwoCompSys"/>
</dbReference>
<dbReference type="GO" id="GO:0046983">
    <property type="term" value="F:protein dimerization activity"/>
    <property type="evidence" value="ECO:0007669"/>
    <property type="project" value="InterPro"/>
</dbReference>
<protein>
    <recommendedName>
        <fullName evidence="3">histidine kinase</fullName>
        <ecNumber evidence="3">2.7.13.3</ecNumber>
    </recommendedName>
</protein>
<dbReference type="Pfam" id="PF02518">
    <property type="entry name" value="HATPase_c"/>
    <property type="match status" value="1"/>
</dbReference>
<keyword evidence="5" id="KW-0808">Transferase</keyword>
<comment type="caution">
    <text evidence="15">The sequence shown here is derived from an EMBL/GenBank/DDBJ whole genome shotgun (WGS) entry which is preliminary data.</text>
</comment>
<evidence type="ECO:0000256" key="8">
    <source>
        <dbReference type="ARBA" id="ARBA00022777"/>
    </source>
</evidence>
<dbReference type="SUPFAM" id="SSF55874">
    <property type="entry name" value="ATPase domain of HSP90 chaperone/DNA topoisomerase II/histidine kinase"/>
    <property type="match status" value="1"/>
</dbReference>
<proteinExistence type="predicted"/>
<evidence type="ECO:0000256" key="12">
    <source>
        <dbReference type="SAM" id="Coils"/>
    </source>
</evidence>
<dbReference type="OrthoDB" id="5241784at2"/>
<dbReference type="InterPro" id="IPR011712">
    <property type="entry name" value="Sig_transdc_His_kin_sub3_dim/P"/>
</dbReference>
<evidence type="ECO:0000256" key="11">
    <source>
        <dbReference type="ARBA" id="ARBA00023012"/>
    </source>
</evidence>
<dbReference type="CDD" id="cd16917">
    <property type="entry name" value="HATPase_UhpB-NarQ-NarX-like"/>
    <property type="match status" value="1"/>
</dbReference>
<evidence type="ECO:0000256" key="13">
    <source>
        <dbReference type="SAM" id="Phobius"/>
    </source>
</evidence>
<evidence type="ECO:0000256" key="1">
    <source>
        <dbReference type="ARBA" id="ARBA00000085"/>
    </source>
</evidence>
<dbReference type="Pfam" id="PF07730">
    <property type="entry name" value="HisKA_3"/>
    <property type="match status" value="1"/>
</dbReference>
<dbReference type="InterPro" id="IPR003594">
    <property type="entry name" value="HATPase_dom"/>
</dbReference>
<evidence type="ECO:0000256" key="5">
    <source>
        <dbReference type="ARBA" id="ARBA00022679"/>
    </source>
</evidence>
<evidence type="ECO:0000256" key="9">
    <source>
        <dbReference type="ARBA" id="ARBA00022840"/>
    </source>
</evidence>
<dbReference type="Proteomes" id="UP000030002">
    <property type="component" value="Unassembled WGS sequence"/>
</dbReference>
<dbReference type="SMART" id="SM00304">
    <property type="entry name" value="HAMP"/>
    <property type="match status" value="1"/>
</dbReference>
<evidence type="ECO:0000259" key="14">
    <source>
        <dbReference type="PROSITE" id="PS50885"/>
    </source>
</evidence>
<keyword evidence="8 15" id="KW-0418">Kinase</keyword>
<dbReference type="PANTHER" id="PTHR24421">
    <property type="entry name" value="NITRATE/NITRITE SENSOR PROTEIN NARX-RELATED"/>
    <property type="match status" value="1"/>
</dbReference>
<keyword evidence="7" id="KW-0547">Nucleotide-binding</keyword>
<comment type="subcellular location">
    <subcellularLocation>
        <location evidence="2">Membrane</location>
    </subcellularLocation>
</comment>
<feature type="transmembrane region" description="Helical" evidence="13">
    <location>
        <begin position="7"/>
        <end position="27"/>
    </location>
</feature>
<evidence type="ECO:0000256" key="7">
    <source>
        <dbReference type="ARBA" id="ARBA00022741"/>
    </source>
</evidence>
<dbReference type="InterPro" id="IPR036890">
    <property type="entry name" value="HATPase_C_sf"/>
</dbReference>
<keyword evidence="13" id="KW-0472">Membrane</keyword>
<evidence type="ECO:0000256" key="10">
    <source>
        <dbReference type="ARBA" id="ARBA00022989"/>
    </source>
</evidence>
<dbReference type="AlphaFoldDB" id="A0A0A0JA62"/>
<evidence type="ECO:0000313" key="16">
    <source>
        <dbReference type="Proteomes" id="UP000030002"/>
    </source>
</evidence>
<evidence type="ECO:0000256" key="2">
    <source>
        <dbReference type="ARBA" id="ARBA00004370"/>
    </source>
</evidence>
<keyword evidence="6 13" id="KW-0812">Transmembrane</keyword>
<dbReference type="STRING" id="1385520.N802_16225"/>
<keyword evidence="16" id="KW-1185">Reference proteome</keyword>
<dbReference type="SMART" id="SM00387">
    <property type="entry name" value="HATPase_c"/>
    <property type="match status" value="1"/>
</dbReference>
<dbReference type="GO" id="GO:0000155">
    <property type="term" value="F:phosphorelay sensor kinase activity"/>
    <property type="evidence" value="ECO:0007669"/>
    <property type="project" value="InterPro"/>
</dbReference>
<gene>
    <name evidence="15" type="ORF">N802_16225</name>
</gene>
<dbReference type="eggNOG" id="COG4585">
    <property type="taxonomic scope" value="Bacteria"/>
</dbReference>
<reference evidence="15 16" key="1">
    <citation type="submission" date="2013-08" db="EMBL/GenBank/DDBJ databases">
        <title>The genome sequence of Knoellia sinensis.</title>
        <authorList>
            <person name="Zhu W."/>
            <person name="Wang G."/>
        </authorList>
    </citation>
    <scope>NUCLEOTIDE SEQUENCE [LARGE SCALE GENOMIC DNA]</scope>
    <source>
        <strain evidence="15 16">KCTC 19936</strain>
    </source>
</reference>
<evidence type="ECO:0000256" key="6">
    <source>
        <dbReference type="ARBA" id="ARBA00022692"/>
    </source>
</evidence>
<keyword evidence="10 13" id="KW-1133">Transmembrane helix</keyword>
<dbReference type="GO" id="GO:0016020">
    <property type="term" value="C:membrane"/>
    <property type="evidence" value="ECO:0007669"/>
    <property type="project" value="UniProtKB-SubCell"/>
</dbReference>
<name>A0A0A0JA62_9MICO</name>
<keyword evidence="9" id="KW-0067">ATP-binding</keyword>
<dbReference type="PROSITE" id="PS50885">
    <property type="entry name" value="HAMP"/>
    <property type="match status" value="1"/>
</dbReference>
<dbReference type="Gene3D" id="3.30.565.10">
    <property type="entry name" value="Histidine kinase-like ATPase, C-terminal domain"/>
    <property type="match status" value="1"/>
</dbReference>
<sequence>MPLYWRVIVINAAVFVLGTLALALAPVTVSARVLASEAVVLAIGLVTIVVLNALLLRSTLVPLDRAARLMERVDLEKPGERLPETGNGAAADLVESFNAMLERLEAERDASTARALAAQEAERQRIARELHDEVGQGLTAMLLGLKRAVDRAPDDIRSDLILVQDAARGSLEEVRGVARRLRPSVLEDLGLLSALSATATELSTHSGIHVQRGLAQGLPDLSPEAELVIYRVAQEAMTNVARHSEADTAYLSLTRQGDAVALLVADNGRGVRGRTEGTGIRGMKERARLVGADLTVRPRPEGGTEVRLVVPAKAAT</sequence>
<dbReference type="EC" id="2.7.13.3" evidence="3"/>
<dbReference type="GO" id="GO:0005524">
    <property type="term" value="F:ATP binding"/>
    <property type="evidence" value="ECO:0007669"/>
    <property type="project" value="UniProtKB-KW"/>
</dbReference>
<feature type="transmembrane region" description="Helical" evidence="13">
    <location>
        <begin position="33"/>
        <end position="55"/>
    </location>
</feature>
<comment type="catalytic activity">
    <reaction evidence="1">
        <text>ATP + protein L-histidine = ADP + protein N-phospho-L-histidine.</text>
        <dbReference type="EC" id="2.7.13.3"/>
    </reaction>
</comment>
<accession>A0A0A0JA62</accession>